<dbReference type="GO" id="GO:0004553">
    <property type="term" value="F:hydrolase activity, hydrolyzing O-glycosyl compounds"/>
    <property type="evidence" value="ECO:0007669"/>
    <property type="project" value="InterPro"/>
</dbReference>
<dbReference type="AlphaFoldDB" id="A0A1E8PXT8"/>
<accession>A0A1E8PXT8</accession>
<gene>
    <name evidence="6" type="ORF">BEL07_27855</name>
</gene>
<name>A0A1E8PXT8_9MYCO</name>
<dbReference type="Proteomes" id="UP000178953">
    <property type="component" value="Unassembled WGS sequence"/>
</dbReference>
<keyword evidence="7" id="KW-1185">Reference proteome</keyword>
<evidence type="ECO:0000256" key="1">
    <source>
        <dbReference type="ARBA" id="ARBA00022801"/>
    </source>
</evidence>
<dbReference type="InterPro" id="IPR017853">
    <property type="entry name" value="GH"/>
</dbReference>
<dbReference type="InterPro" id="IPR001547">
    <property type="entry name" value="Glyco_hydro_5"/>
</dbReference>
<dbReference type="GO" id="GO:0000272">
    <property type="term" value="P:polysaccharide catabolic process"/>
    <property type="evidence" value="ECO:0007669"/>
    <property type="project" value="InterPro"/>
</dbReference>
<dbReference type="PANTHER" id="PTHR12631">
    <property type="entry name" value="ALPHA-L-IDURONIDASE"/>
    <property type="match status" value="1"/>
</dbReference>
<feature type="domain" description="Glycoside hydrolase family 5" evidence="5">
    <location>
        <begin position="73"/>
        <end position="315"/>
    </location>
</feature>
<evidence type="ECO:0000256" key="2">
    <source>
        <dbReference type="ARBA" id="ARBA00023295"/>
    </source>
</evidence>
<feature type="chain" id="PRO_5038522163" description="Glycoside hydrolase family 5 domain-containing protein" evidence="4">
    <location>
        <begin position="41"/>
        <end position="377"/>
    </location>
</feature>
<sequence length="377" mass="40561">MTSPRRSRRCCVRWRPRTPGRRRTVAALLAMAVLASASTAAPVGHAAPDADCDAANGKGRTGASQGADILTMSDGDLATLLDRMREAGMWSLRVDLDWTRIEPQRGQRDWSSVDRIVAAATARGLCPLGLVTYAPDWAADHPDATGGYFAPSDPALFADFAGAAAARYGSRIAVWEVWNEPNTVNYFKPRPDPARYGQLLAAASRAIKAADPDATVLSGGLAPAEDNGSDIAPLTFLRGMYANGANRSFDGFAIHPYTYPALPDDPTTSDWNTAQRMWLMRDVMVGGGDAGKKMWITECGAPTGTNRRAVSEGKQADTLRMMLATAENTPWLGPAFVYAMRDSGTDTADSEQNFGILRHDFTPKPAYEVVARFGEPG</sequence>
<reference evidence="6 7" key="1">
    <citation type="submission" date="2016-09" db="EMBL/GenBank/DDBJ databases">
        <title>genome sequence of Mycobacterium sp. 739 SCH.</title>
        <authorList>
            <person name="Greninger A.L."/>
            <person name="Qin X."/>
            <person name="Jerome K."/>
            <person name="Vora S."/>
            <person name="Quinn K."/>
        </authorList>
    </citation>
    <scope>NUCLEOTIDE SEQUENCE [LARGE SCALE GENOMIC DNA]</scope>
    <source>
        <strain evidence="6 7">SCH</strain>
    </source>
</reference>
<evidence type="ECO:0000259" key="5">
    <source>
        <dbReference type="Pfam" id="PF00150"/>
    </source>
</evidence>
<dbReference type="InterPro" id="IPR051923">
    <property type="entry name" value="Glycosyl_Hydrolase_39"/>
</dbReference>
<keyword evidence="4" id="KW-0732">Signal</keyword>
<keyword evidence="1 3" id="KW-0378">Hydrolase</keyword>
<evidence type="ECO:0000313" key="6">
    <source>
        <dbReference type="EMBL" id="OFJ50499.1"/>
    </source>
</evidence>
<comment type="similarity">
    <text evidence="3">Belongs to the glycosyl hydrolase 5 (cellulase A) family.</text>
</comment>
<protein>
    <recommendedName>
        <fullName evidence="5">Glycoside hydrolase family 5 domain-containing protein</fullName>
    </recommendedName>
</protein>
<dbReference type="PANTHER" id="PTHR12631:SF10">
    <property type="entry name" value="BETA-XYLOSIDASE-LIKE PROTEIN-RELATED"/>
    <property type="match status" value="1"/>
</dbReference>
<evidence type="ECO:0000256" key="3">
    <source>
        <dbReference type="RuleBase" id="RU361153"/>
    </source>
</evidence>
<evidence type="ECO:0000313" key="7">
    <source>
        <dbReference type="Proteomes" id="UP000178953"/>
    </source>
</evidence>
<proteinExistence type="inferred from homology"/>
<feature type="signal peptide" evidence="4">
    <location>
        <begin position="1"/>
        <end position="40"/>
    </location>
</feature>
<keyword evidence="2 3" id="KW-0326">Glycosidase</keyword>
<organism evidence="6 7">
    <name type="scientific">Mycolicibacterium grossiae</name>
    <dbReference type="NCBI Taxonomy" id="1552759"/>
    <lineage>
        <taxon>Bacteria</taxon>
        <taxon>Bacillati</taxon>
        <taxon>Actinomycetota</taxon>
        <taxon>Actinomycetes</taxon>
        <taxon>Mycobacteriales</taxon>
        <taxon>Mycobacteriaceae</taxon>
        <taxon>Mycolicibacterium</taxon>
    </lineage>
</organism>
<evidence type="ECO:0000256" key="4">
    <source>
        <dbReference type="SAM" id="SignalP"/>
    </source>
</evidence>
<dbReference type="Pfam" id="PF00150">
    <property type="entry name" value="Cellulase"/>
    <property type="match status" value="1"/>
</dbReference>
<dbReference type="SUPFAM" id="SSF51445">
    <property type="entry name" value="(Trans)glycosidases"/>
    <property type="match status" value="1"/>
</dbReference>
<dbReference type="EMBL" id="MCHX01000119">
    <property type="protein sequence ID" value="OFJ50499.1"/>
    <property type="molecule type" value="Genomic_DNA"/>
</dbReference>
<dbReference type="Gene3D" id="3.20.20.80">
    <property type="entry name" value="Glycosidases"/>
    <property type="match status" value="1"/>
</dbReference>
<comment type="caution">
    <text evidence="6">The sequence shown here is derived from an EMBL/GenBank/DDBJ whole genome shotgun (WGS) entry which is preliminary data.</text>
</comment>